<name>A0AA40SKK8_9ACTN</name>
<protein>
    <submittedName>
        <fullName evidence="2">Uncharacterized protein</fullName>
    </submittedName>
</protein>
<evidence type="ECO:0000313" key="3">
    <source>
        <dbReference type="Proteomes" id="UP000530412"/>
    </source>
</evidence>
<feature type="region of interest" description="Disordered" evidence="1">
    <location>
        <begin position="164"/>
        <end position="196"/>
    </location>
</feature>
<dbReference type="EMBL" id="JACJIE010000030">
    <property type="protein sequence ID" value="MBA8948221.1"/>
    <property type="molecule type" value="Genomic_DNA"/>
</dbReference>
<evidence type="ECO:0000313" key="2">
    <source>
        <dbReference type="EMBL" id="MBA8948221.1"/>
    </source>
</evidence>
<feature type="compositionally biased region" description="Pro residues" evidence="1">
    <location>
        <begin position="50"/>
        <end position="69"/>
    </location>
</feature>
<feature type="compositionally biased region" description="Low complexity" evidence="1">
    <location>
        <begin position="40"/>
        <end position="49"/>
    </location>
</feature>
<reference evidence="2 3" key="1">
    <citation type="submission" date="2020-08" db="EMBL/GenBank/DDBJ databases">
        <title>Genomic Encyclopedia of Type Strains, Phase III (KMG-III): the genomes of soil and plant-associated and newly described type strains.</title>
        <authorList>
            <person name="Whitman W."/>
        </authorList>
    </citation>
    <scope>NUCLEOTIDE SEQUENCE [LARGE SCALE GENOMIC DNA]</scope>
    <source>
        <strain evidence="2 3">CECT 3271</strain>
    </source>
</reference>
<sequence length="311" mass="32078">MGAAVSPAIRTPAHPATDPSRIRHAHRAAGPPGLPTNDGPAPLRARGPASPRPAVPAPTRPAVPAPTRPAGPCLRQAHASAAPSLTASAAHPLTASAAPALTASVRPGNTAVQSAPTSRTAPLTTACPVRDLTTACPVPDLTTACPVPDLTTACPVPDLTTACPVRASPPRARSGPRRAGPGAARPRPPVARRRRARAVTVPTVVEWCRCRGSRTAARHRARRDRASAPEFAGVRDRPPRPGTRTAPGCCRGPCCPLGGWYRRRSRATVHRRTALPRRVSRPRDRLRAVVPGGVSCAARGRGCAGPGVPAG</sequence>
<proteinExistence type="predicted"/>
<feature type="region of interest" description="Disordered" evidence="1">
    <location>
        <begin position="219"/>
        <end position="244"/>
    </location>
</feature>
<feature type="region of interest" description="Disordered" evidence="1">
    <location>
        <begin position="1"/>
        <end position="79"/>
    </location>
</feature>
<dbReference type="AlphaFoldDB" id="A0AA40SKK8"/>
<evidence type="ECO:0000256" key="1">
    <source>
        <dbReference type="SAM" id="MobiDB-lite"/>
    </source>
</evidence>
<accession>A0AA40SKK8</accession>
<organism evidence="2 3">
    <name type="scientific">Streptomyces calvus</name>
    <dbReference type="NCBI Taxonomy" id="67282"/>
    <lineage>
        <taxon>Bacteria</taxon>
        <taxon>Bacillati</taxon>
        <taxon>Actinomycetota</taxon>
        <taxon>Actinomycetes</taxon>
        <taxon>Kitasatosporales</taxon>
        <taxon>Streptomycetaceae</taxon>
        <taxon>Streptomyces</taxon>
    </lineage>
</organism>
<feature type="compositionally biased region" description="Low complexity" evidence="1">
    <location>
        <begin position="164"/>
        <end position="185"/>
    </location>
</feature>
<feature type="compositionally biased region" description="Low complexity" evidence="1">
    <location>
        <begin position="70"/>
        <end position="79"/>
    </location>
</feature>
<gene>
    <name evidence="2" type="ORF">FHS33_006694</name>
</gene>
<comment type="caution">
    <text evidence="2">The sequence shown here is derived from an EMBL/GenBank/DDBJ whole genome shotgun (WGS) entry which is preliminary data.</text>
</comment>
<dbReference type="Proteomes" id="UP000530412">
    <property type="component" value="Unassembled WGS sequence"/>
</dbReference>